<dbReference type="Pfam" id="PF02775">
    <property type="entry name" value="TPP_enzyme_C"/>
    <property type="match status" value="1"/>
</dbReference>
<evidence type="ECO:0000256" key="1">
    <source>
        <dbReference type="ARBA" id="ARBA00007812"/>
    </source>
</evidence>
<dbReference type="Pfam" id="PF00355">
    <property type="entry name" value="Rieske"/>
    <property type="match status" value="1"/>
</dbReference>
<keyword evidence="6 7" id="KW-0786">Thiamine pyrophosphate</keyword>
<accession>A0A0M7A2X3</accession>
<keyword evidence="2" id="KW-0001">2Fe-2S</keyword>
<dbReference type="Gene3D" id="2.102.10.10">
    <property type="entry name" value="Rieske [2Fe-2S] iron-sulphur domain"/>
    <property type="match status" value="1"/>
</dbReference>
<dbReference type="GO" id="GO:0003824">
    <property type="term" value="F:catalytic activity"/>
    <property type="evidence" value="ECO:0007669"/>
    <property type="project" value="InterPro"/>
</dbReference>
<comment type="similarity">
    <text evidence="1 7">Belongs to the TPP enzyme family.</text>
</comment>
<keyword evidence="11" id="KW-1185">Reference proteome</keyword>
<dbReference type="PROSITE" id="PS51296">
    <property type="entry name" value="RIESKE"/>
    <property type="match status" value="1"/>
</dbReference>
<evidence type="ECO:0000256" key="6">
    <source>
        <dbReference type="ARBA" id="ARBA00023052"/>
    </source>
</evidence>
<proteinExistence type="inferred from homology"/>
<dbReference type="InterPro" id="IPR047210">
    <property type="entry name" value="TPP_PYR_POXB-like"/>
</dbReference>
<dbReference type="Proteomes" id="UP000049983">
    <property type="component" value="Unassembled WGS sequence"/>
</dbReference>
<dbReference type="InterPro" id="IPR029061">
    <property type="entry name" value="THDP-binding"/>
</dbReference>
<dbReference type="Pfam" id="PF00205">
    <property type="entry name" value="TPP_enzyme_M"/>
    <property type="match status" value="1"/>
</dbReference>
<evidence type="ECO:0000256" key="4">
    <source>
        <dbReference type="ARBA" id="ARBA00023004"/>
    </source>
</evidence>
<dbReference type="GO" id="GO:0030976">
    <property type="term" value="F:thiamine pyrophosphate binding"/>
    <property type="evidence" value="ECO:0007669"/>
    <property type="project" value="InterPro"/>
</dbReference>
<dbReference type="InterPro" id="IPR011766">
    <property type="entry name" value="TPP_enzyme_TPP-bd"/>
</dbReference>
<dbReference type="RefSeq" id="WP_055113623.1">
    <property type="nucleotide sequence ID" value="NZ_CXWA01000001.1"/>
</dbReference>
<dbReference type="EMBL" id="CXWC01000010">
    <property type="protein sequence ID" value="CTQ71144.1"/>
    <property type="molecule type" value="Genomic_DNA"/>
</dbReference>
<reference evidence="11" key="1">
    <citation type="submission" date="2015-07" db="EMBL/GenBank/DDBJ databases">
        <authorList>
            <person name="Rodrigo-Torres Lidia"/>
            <person name="Arahal R.David."/>
        </authorList>
    </citation>
    <scope>NUCLEOTIDE SEQUENCE [LARGE SCALE GENOMIC DNA]</scope>
    <source>
        <strain evidence="11">CECT 5096</strain>
    </source>
</reference>
<dbReference type="Gene3D" id="3.40.50.1220">
    <property type="entry name" value="TPP-binding domain"/>
    <property type="match status" value="1"/>
</dbReference>
<keyword evidence="5" id="KW-0411">Iron-sulfur</keyword>
<dbReference type="CDD" id="cd03467">
    <property type="entry name" value="Rieske"/>
    <property type="match status" value="1"/>
</dbReference>
<keyword evidence="4" id="KW-0408">Iron</keyword>
<evidence type="ECO:0000313" key="11">
    <source>
        <dbReference type="Proteomes" id="UP000049983"/>
    </source>
</evidence>
<dbReference type="GO" id="GO:0019752">
    <property type="term" value="P:carboxylic acid metabolic process"/>
    <property type="evidence" value="ECO:0007669"/>
    <property type="project" value="UniProtKB-ARBA"/>
</dbReference>
<dbReference type="GeneID" id="97670166"/>
<evidence type="ECO:0000256" key="5">
    <source>
        <dbReference type="ARBA" id="ARBA00023014"/>
    </source>
</evidence>
<dbReference type="InterPro" id="IPR029035">
    <property type="entry name" value="DHS-like_NAD/FAD-binding_dom"/>
</dbReference>
<name>A0A0M7A2X3_9HYPH</name>
<dbReference type="InterPro" id="IPR036922">
    <property type="entry name" value="Rieske_2Fe-2S_sf"/>
</dbReference>
<dbReference type="Pfam" id="PF02776">
    <property type="entry name" value="TPP_enzyme_N"/>
    <property type="match status" value="1"/>
</dbReference>
<dbReference type="PANTHER" id="PTHR42981:SF2">
    <property type="entry name" value="PYRUVATE DEHYDROGENASE [UBIQUINONE]"/>
    <property type="match status" value="1"/>
</dbReference>
<dbReference type="SUPFAM" id="SSF50022">
    <property type="entry name" value="ISP domain"/>
    <property type="match status" value="1"/>
</dbReference>
<dbReference type="InterPro" id="IPR012001">
    <property type="entry name" value="Thiamin_PyroP_enz_TPP-bd_dom"/>
</dbReference>
<evidence type="ECO:0000256" key="2">
    <source>
        <dbReference type="ARBA" id="ARBA00022714"/>
    </source>
</evidence>
<dbReference type="GO" id="GO:0000287">
    <property type="term" value="F:magnesium ion binding"/>
    <property type="evidence" value="ECO:0007669"/>
    <property type="project" value="InterPro"/>
</dbReference>
<dbReference type="SUPFAM" id="SSF52467">
    <property type="entry name" value="DHS-like NAD/FAD-binding domain"/>
    <property type="match status" value="1"/>
</dbReference>
<feature type="region of interest" description="Disordered" evidence="8">
    <location>
        <begin position="281"/>
        <end position="306"/>
    </location>
</feature>
<keyword evidence="3" id="KW-0479">Metal-binding</keyword>
<dbReference type="InterPro" id="IPR047211">
    <property type="entry name" value="POXB-like"/>
</dbReference>
<feature type="domain" description="Rieske" evidence="9">
    <location>
        <begin position="8"/>
        <end position="109"/>
    </location>
</feature>
<evidence type="ECO:0000259" key="9">
    <source>
        <dbReference type="PROSITE" id="PS51296"/>
    </source>
</evidence>
<sequence>MTVEPLDWIKVGHIDELPEGRVRTVTARTTSICLSHFDGQWAAMDNHCPHQRGPLGEGSIEKGSDGKCWIRCPWHGWDFDPLTGKPPGGHEDSGQDLYPLKIEDGEIFVGLEAEPEHERTVTDVMAETMVNWGVKRVFGMVGHSNLGLADAIRLQVNKGNLDYVGIRHEGAAAFAASAYGKLTGKPAACLTIAGPGATNLMTGLWDAKVDRAPVLALTGQVQTQVFGPGAFQDIDLKSAFEAVSRFSQPVLSTSNHAELMSLALKTAIVERDVANLIFPDDVQTNPSQKEAGHPEGRMGGTEVSPSAGDLAKAAELINGAKRPTIVLGYGAKDVREKVIALAEKIGAPVMTTFKGKGLIPDTHPLAAGVLGRSGTPIASWFMNEADLIISLGSSFANHTGIAPYKPIIQVDFERMQLGKFHPVTLPVWGEIGTFCDEIATRVDKAGDAVDQVTELVERWAIWREEKETRLSEDSGHGIHSAAVFKALTELCPDDAIIPVDVGNNTYSFGRYFEPRGQRILMSGYLGSIGFSLPAALGAWCATRDFAEYKGRKVISISGDGGFGQYAMEFTTAVKYGMNITHILLNNSELGKISKEQRSGEWPVWETNLTNPSFAAFARLCGGHGHRVTDSAELNDAIRTAITHDGPSLVEIVTDADLV</sequence>
<gene>
    <name evidence="10" type="primary">ydaP</name>
    <name evidence="10" type="ORF">LA5096_02797</name>
</gene>
<dbReference type="AlphaFoldDB" id="A0A0M7A2X3"/>
<evidence type="ECO:0000313" key="10">
    <source>
        <dbReference type="EMBL" id="CTQ71144.1"/>
    </source>
</evidence>
<dbReference type="SUPFAM" id="SSF52518">
    <property type="entry name" value="Thiamin diphosphate-binding fold (THDP-binding)"/>
    <property type="match status" value="2"/>
</dbReference>
<dbReference type="STRING" id="311410.LA5095_01543"/>
<dbReference type="Gene3D" id="3.40.50.970">
    <property type="match status" value="2"/>
</dbReference>
<evidence type="ECO:0000256" key="7">
    <source>
        <dbReference type="RuleBase" id="RU362132"/>
    </source>
</evidence>
<evidence type="ECO:0000256" key="8">
    <source>
        <dbReference type="SAM" id="MobiDB-lite"/>
    </source>
</evidence>
<dbReference type="InterPro" id="IPR012000">
    <property type="entry name" value="Thiamin_PyroP_enz_cen_dom"/>
</dbReference>
<dbReference type="GO" id="GO:0051537">
    <property type="term" value="F:2 iron, 2 sulfur cluster binding"/>
    <property type="evidence" value="ECO:0007669"/>
    <property type="project" value="UniProtKB-KW"/>
</dbReference>
<dbReference type="CDD" id="cd07039">
    <property type="entry name" value="TPP_PYR_POX"/>
    <property type="match status" value="1"/>
</dbReference>
<dbReference type="OrthoDB" id="4494979at2"/>
<dbReference type="InterPro" id="IPR017941">
    <property type="entry name" value="Rieske_2Fe-2S"/>
</dbReference>
<dbReference type="PANTHER" id="PTHR42981">
    <property type="entry name" value="PYRUVATE DEHYDROGENASE [UBIQUINONE]"/>
    <property type="match status" value="1"/>
</dbReference>
<evidence type="ECO:0000256" key="3">
    <source>
        <dbReference type="ARBA" id="ARBA00022723"/>
    </source>
</evidence>
<protein>
    <submittedName>
        <fullName evidence="10">Putative thiamine pyrophosphate-containing protein YdaP</fullName>
    </submittedName>
</protein>
<organism evidence="10 11">
    <name type="scientific">Roseibium album</name>
    <dbReference type="NCBI Taxonomy" id="311410"/>
    <lineage>
        <taxon>Bacteria</taxon>
        <taxon>Pseudomonadati</taxon>
        <taxon>Pseudomonadota</taxon>
        <taxon>Alphaproteobacteria</taxon>
        <taxon>Hyphomicrobiales</taxon>
        <taxon>Stappiaceae</taxon>
        <taxon>Roseibium</taxon>
    </lineage>
</organism>